<gene>
    <name evidence="2" type="primary">eutJ</name>
    <name evidence="2" type="ORF">K1X13_14295</name>
</gene>
<organism evidence="2 3">
    <name type="scientific">Nocardioides jiangsuensis</name>
    <dbReference type="NCBI Taxonomy" id="2866161"/>
    <lineage>
        <taxon>Bacteria</taxon>
        <taxon>Bacillati</taxon>
        <taxon>Actinomycetota</taxon>
        <taxon>Actinomycetes</taxon>
        <taxon>Propionibacteriales</taxon>
        <taxon>Nocardioidaceae</taxon>
        <taxon>Nocardioides</taxon>
    </lineage>
</organism>
<dbReference type="InterPro" id="IPR003494">
    <property type="entry name" value="SHS2_FtsA"/>
</dbReference>
<protein>
    <submittedName>
        <fullName evidence="2">Ethanolamine utilization protein EutJ</fullName>
    </submittedName>
</protein>
<name>A0ABS7RMM0_9ACTN</name>
<reference evidence="2 3" key="1">
    <citation type="submission" date="2021-08" db="EMBL/GenBank/DDBJ databases">
        <title>Nocardioides bacterium WL0053 sp. nov., isolated from the sediment.</title>
        <authorList>
            <person name="Wang L."/>
            <person name="Zhang D."/>
            <person name="Zhang A."/>
        </authorList>
    </citation>
    <scope>NUCLEOTIDE SEQUENCE [LARGE SCALE GENOMIC DNA]</scope>
    <source>
        <strain evidence="2 3">WL0053</strain>
    </source>
</reference>
<comment type="caution">
    <text evidence="2">The sequence shown here is derived from an EMBL/GenBank/DDBJ whole genome shotgun (WGS) entry which is preliminary data.</text>
</comment>
<dbReference type="Proteomes" id="UP000754710">
    <property type="component" value="Unassembled WGS sequence"/>
</dbReference>
<keyword evidence="3" id="KW-1185">Reference proteome</keyword>
<dbReference type="NCBIfam" id="TIGR02529">
    <property type="entry name" value="EutJ"/>
    <property type="match status" value="1"/>
</dbReference>
<dbReference type="PANTHER" id="PTHR32432">
    <property type="entry name" value="CELL DIVISION PROTEIN FTSA-RELATED"/>
    <property type="match status" value="1"/>
</dbReference>
<feature type="domain" description="SHS2" evidence="1">
    <location>
        <begin position="30"/>
        <end position="136"/>
    </location>
</feature>
<proteinExistence type="predicted"/>
<evidence type="ECO:0000259" key="1">
    <source>
        <dbReference type="SMART" id="SM00842"/>
    </source>
</evidence>
<dbReference type="Pfam" id="PF14450">
    <property type="entry name" value="FtsA"/>
    <property type="match status" value="1"/>
</dbReference>
<dbReference type="PANTHER" id="PTHR32432:SF3">
    <property type="entry name" value="ETHANOLAMINE UTILIZATION PROTEIN EUTJ"/>
    <property type="match status" value="1"/>
</dbReference>
<dbReference type="NCBIfam" id="NF011660">
    <property type="entry name" value="PRK15080.1"/>
    <property type="match status" value="1"/>
</dbReference>
<dbReference type="EMBL" id="JAIEZQ010000002">
    <property type="protein sequence ID" value="MBY9076001.1"/>
    <property type="molecule type" value="Genomic_DNA"/>
</dbReference>
<evidence type="ECO:0000313" key="2">
    <source>
        <dbReference type="EMBL" id="MBY9076001.1"/>
    </source>
</evidence>
<dbReference type="InterPro" id="IPR050696">
    <property type="entry name" value="FtsA/MreB"/>
</dbReference>
<dbReference type="InterPro" id="IPR013366">
    <property type="entry name" value="EutJ"/>
</dbReference>
<dbReference type="SMART" id="SM00842">
    <property type="entry name" value="FtsA"/>
    <property type="match status" value="1"/>
</dbReference>
<dbReference type="SUPFAM" id="SSF53067">
    <property type="entry name" value="Actin-like ATPase domain"/>
    <property type="match status" value="1"/>
</dbReference>
<dbReference type="InterPro" id="IPR043129">
    <property type="entry name" value="ATPase_NBD"/>
</dbReference>
<dbReference type="Gene3D" id="3.30.420.40">
    <property type="match status" value="2"/>
</dbReference>
<evidence type="ECO:0000313" key="3">
    <source>
        <dbReference type="Proteomes" id="UP000754710"/>
    </source>
</evidence>
<accession>A0ABS7RMM0</accession>
<dbReference type="RefSeq" id="WP_221025688.1">
    <property type="nucleotide sequence ID" value="NZ_JAIEZQ010000002.1"/>
</dbReference>
<sequence>MNGSVLAQTMAAVEAACTSGPPVEAPVVARAGVDLGTAYTVLVALDEEDRPLAVAYERADVVRDGVVVDYLGAIDVVRRLKREVESRLGATVGSAHGAYPPGVPLSEVRAVRHVIEAADLECSGLVDEPTAANAVLGLRDGVVVDVGGGTTGVAVVRDGEVVHTADEATGGTHLTLVVAGALGISFEEAEALKLDPAEQSRLLPLVRPVMEKVASIVARATAGWPASPVCLVGGSVTFPGFADVVSESLRREAVVPVSPLFVTPLGIALSAPAPAPAYGPTPTRELSR</sequence>